<sequence length="105" mass="11803">MRSNGLTRKPTSRRHFALLPHTAKLKHQIDDSATTKFSSIHKMVEKSAGISQARCKKRVDIDELGKTDNRKLEERVLNPRVQILGLDASHLLLMPSNAGPDLVEH</sequence>
<dbReference type="AlphaFoldDB" id="A0A1B7XR68"/>
<gene>
    <name evidence="1" type="ORF">CH63R_13473</name>
</gene>
<comment type="caution">
    <text evidence="1">The sequence shown here is derived from an EMBL/GenBank/DDBJ whole genome shotgun (WGS) entry which is preliminary data.</text>
</comment>
<dbReference type="KEGG" id="chig:CH63R_13473"/>
<protein>
    <submittedName>
        <fullName evidence="1">Uncharacterized protein</fullName>
    </submittedName>
</protein>
<reference evidence="2" key="1">
    <citation type="journal article" date="2017" name="BMC Genomics">
        <title>Gapless genome assembly of Colletotrichum higginsianum reveals chromosome structure and association of transposable elements with secondary metabolite gene clusters.</title>
        <authorList>
            <person name="Dallery J.-F."/>
            <person name="Lapalu N."/>
            <person name="Zampounis A."/>
            <person name="Pigne S."/>
            <person name="Luyten I."/>
            <person name="Amselem J."/>
            <person name="Wittenberg A.H.J."/>
            <person name="Zhou S."/>
            <person name="de Queiroz M.V."/>
            <person name="Robin G.P."/>
            <person name="Auger A."/>
            <person name="Hainaut M."/>
            <person name="Henrissat B."/>
            <person name="Kim K.-T."/>
            <person name="Lee Y.-H."/>
            <person name="Lespinet O."/>
            <person name="Schwartz D.C."/>
            <person name="Thon M.R."/>
            <person name="O'Connell R.J."/>
        </authorList>
    </citation>
    <scope>NUCLEOTIDE SEQUENCE [LARGE SCALE GENOMIC DNA]</scope>
    <source>
        <strain evidence="2">IMI 349063</strain>
    </source>
</reference>
<name>A0A1B7XR68_COLHI</name>
<evidence type="ECO:0000313" key="2">
    <source>
        <dbReference type="Proteomes" id="UP000092177"/>
    </source>
</evidence>
<dbReference type="EMBL" id="LTAN01000010">
    <property type="protein sequence ID" value="OBR02247.1"/>
    <property type="molecule type" value="Genomic_DNA"/>
</dbReference>
<proteinExistence type="predicted"/>
<evidence type="ECO:0000313" key="1">
    <source>
        <dbReference type="EMBL" id="OBR02247.1"/>
    </source>
</evidence>
<dbReference type="RefSeq" id="XP_018150765.1">
    <property type="nucleotide sequence ID" value="XM_018308447.1"/>
</dbReference>
<dbReference type="VEuPathDB" id="FungiDB:CH63R_13473"/>
<accession>A0A1B7XR68</accession>
<dbReference type="GeneID" id="28872554"/>
<keyword evidence="2" id="KW-1185">Reference proteome</keyword>
<organism evidence="1 2">
    <name type="scientific">Colletotrichum higginsianum (strain IMI 349063)</name>
    <name type="common">Crucifer anthracnose fungus</name>
    <dbReference type="NCBI Taxonomy" id="759273"/>
    <lineage>
        <taxon>Eukaryota</taxon>
        <taxon>Fungi</taxon>
        <taxon>Dikarya</taxon>
        <taxon>Ascomycota</taxon>
        <taxon>Pezizomycotina</taxon>
        <taxon>Sordariomycetes</taxon>
        <taxon>Hypocreomycetidae</taxon>
        <taxon>Glomerellales</taxon>
        <taxon>Glomerellaceae</taxon>
        <taxon>Colletotrichum</taxon>
        <taxon>Colletotrichum destructivum species complex</taxon>
    </lineage>
</organism>
<dbReference type="Proteomes" id="UP000092177">
    <property type="component" value="Chromosome 10"/>
</dbReference>